<dbReference type="GO" id="GO:0005737">
    <property type="term" value="C:cytoplasm"/>
    <property type="evidence" value="ECO:0007669"/>
    <property type="project" value="UniProtKB-UniRule"/>
</dbReference>
<dbReference type="CDD" id="cd11333">
    <property type="entry name" value="AmyAc_SI_OligoGlu_DGase"/>
    <property type="match status" value="1"/>
</dbReference>
<proteinExistence type="inferred from homology"/>
<accession>R1IFM9</accession>
<dbReference type="AlphaFoldDB" id="R1IFM9"/>
<dbReference type="NCBIfam" id="TIGR02403">
    <property type="entry name" value="trehalose_treC"/>
    <property type="match status" value="1"/>
</dbReference>
<comment type="caution">
    <text evidence="6">The sequence shown here is derived from an EMBL/GenBank/DDBJ whole genome shotgun (WGS) entry which is preliminary data.</text>
</comment>
<dbReference type="Gene3D" id="3.90.400.10">
    <property type="entry name" value="Oligo-1,6-glucosidase, Domain 2"/>
    <property type="match status" value="1"/>
</dbReference>
<evidence type="ECO:0000313" key="7">
    <source>
        <dbReference type="Proteomes" id="UP000011223"/>
    </source>
</evidence>
<dbReference type="SMART" id="SM00642">
    <property type="entry name" value="Aamy"/>
    <property type="match status" value="1"/>
</dbReference>
<dbReference type="Proteomes" id="UP000011223">
    <property type="component" value="Unassembled WGS sequence"/>
</dbReference>
<evidence type="ECO:0000259" key="5">
    <source>
        <dbReference type="SMART" id="SM00642"/>
    </source>
</evidence>
<dbReference type="EMBL" id="ANFM02000018">
    <property type="protein sequence ID" value="EOD79531.1"/>
    <property type="molecule type" value="Genomic_DNA"/>
</dbReference>
<dbReference type="FunFam" id="3.20.20.80:FF:000014">
    <property type="entry name" value="Alpha,alpha-phosphotrehalase"/>
    <property type="match status" value="1"/>
</dbReference>
<dbReference type="InterPro" id="IPR017853">
    <property type="entry name" value="GH"/>
</dbReference>
<dbReference type="NCBIfam" id="NF008183">
    <property type="entry name" value="PRK10933.1"/>
    <property type="match status" value="1"/>
</dbReference>
<dbReference type="GO" id="GO:0008788">
    <property type="term" value="F:alpha,alpha-phosphotrehalase activity"/>
    <property type="evidence" value="ECO:0007669"/>
    <property type="project" value="UniProtKB-UniRule"/>
</dbReference>
<dbReference type="EC" id="3.2.1.93" evidence="4"/>
<dbReference type="GO" id="GO:0004556">
    <property type="term" value="F:alpha-amylase activity"/>
    <property type="evidence" value="ECO:0007669"/>
    <property type="project" value="TreeGrafter"/>
</dbReference>
<comment type="similarity">
    <text evidence="1">Belongs to the glycosyl hydrolase 13 family.</text>
</comment>
<keyword evidence="3" id="KW-0326">Glycosidase</keyword>
<keyword evidence="2 6" id="KW-0378">Hydrolase</keyword>
<dbReference type="Pfam" id="PF00128">
    <property type="entry name" value="Alpha-amylase"/>
    <property type="match status" value="1"/>
</dbReference>
<dbReference type="SUPFAM" id="SSF51445">
    <property type="entry name" value="(Trans)glycosidases"/>
    <property type="match status" value="1"/>
</dbReference>
<keyword evidence="7" id="KW-1185">Reference proteome</keyword>
<dbReference type="InterPro" id="IPR045857">
    <property type="entry name" value="O16G_dom_2"/>
</dbReference>
<dbReference type="GO" id="GO:0005993">
    <property type="term" value="P:trehalose catabolic process"/>
    <property type="evidence" value="ECO:0007669"/>
    <property type="project" value="InterPro"/>
</dbReference>
<dbReference type="SUPFAM" id="SSF51011">
    <property type="entry name" value="Glycosyl hydrolase domain"/>
    <property type="match status" value="1"/>
</dbReference>
<gene>
    <name evidence="6" type="ORF">D515_01325</name>
</gene>
<evidence type="ECO:0000256" key="4">
    <source>
        <dbReference type="NCBIfam" id="TIGR02403"/>
    </source>
</evidence>
<dbReference type="PANTHER" id="PTHR10357">
    <property type="entry name" value="ALPHA-AMYLASE FAMILY MEMBER"/>
    <property type="match status" value="1"/>
</dbReference>
<evidence type="ECO:0000313" key="6">
    <source>
        <dbReference type="EMBL" id="EOD79531.1"/>
    </source>
</evidence>
<protein>
    <recommendedName>
        <fullName evidence="4">Alpha,alpha-phosphotrehalase</fullName>
        <ecNumber evidence="4">3.2.1.93</ecNumber>
    </recommendedName>
</protein>
<evidence type="ECO:0000256" key="2">
    <source>
        <dbReference type="ARBA" id="ARBA00022801"/>
    </source>
</evidence>
<dbReference type="PANTHER" id="PTHR10357:SF179">
    <property type="entry name" value="NEUTRAL AND BASIC AMINO ACID TRANSPORT PROTEIN RBAT"/>
    <property type="match status" value="1"/>
</dbReference>
<dbReference type="Gene3D" id="3.20.20.80">
    <property type="entry name" value="Glycosidases"/>
    <property type="match status" value="1"/>
</dbReference>
<dbReference type="eggNOG" id="COG0366">
    <property type="taxonomic scope" value="Bacteria"/>
</dbReference>
<dbReference type="InterPro" id="IPR006047">
    <property type="entry name" value="GH13_cat_dom"/>
</dbReference>
<reference evidence="6 7" key="1">
    <citation type="journal article" date="2014" name="PLoS ONE">
        <title>Grimontia indica AK16(T), sp. nov., Isolated from a Seawater Sample Reports the Presence of Pathogenic Genes Similar to Vibrio Genus.</title>
        <authorList>
            <person name="Singh A."/>
            <person name="Vaidya B."/>
            <person name="Khatri I."/>
            <person name="Srinivas T.N."/>
            <person name="Subramanian S."/>
            <person name="Korpole S."/>
            <person name="Pinnaka A.K."/>
        </authorList>
    </citation>
    <scope>NUCLEOTIDE SEQUENCE [LARGE SCALE GENOMIC DNA]</scope>
    <source>
        <strain evidence="6 7">AK16</strain>
    </source>
</reference>
<dbReference type="InterPro" id="IPR012769">
    <property type="entry name" value="Trehalose_TreC"/>
</dbReference>
<evidence type="ECO:0000256" key="1">
    <source>
        <dbReference type="ARBA" id="ARBA00008061"/>
    </source>
</evidence>
<name>R1IFM9_9GAMM</name>
<dbReference type="InterPro" id="IPR013780">
    <property type="entry name" value="Glyco_hydro_b"/>
</dbReference>
<organism evidence="6 7">
    <name type="scientific">Grimontia indica</name>
    <dbReference type="NCBI Taxonomy" id="1056512"/>
    <lineage>
        <taxon>Bacteria</taxon>
        <taxon>Pseudomonadati</taxon>
        <taxon>Pseudomonadota</taxon>
        <taxon>Gammaproteobacteria</taxon>
        <taxon>Vibrionales</taxon>
        <taxon>Vibrionaceae</taxon>
        <taxon>Grimontia</taxon>
    </lineage>
</organism>
<feature type="domain" description="Glycosyl hydrolase family 13 catalytic" evidence="5">
    <location>
        <begin position="15"/>
        <end position="415"/>
    </location>
</feature>
<dbReference type="Gene3D" id="2.60.40.1180">
    <property type="entry name" value="Golgi alpha-mannosidase II"/>
    <property type="match status" value="1"/>
</dbReference>
<evidence type="ECO:0000256" key="3">
    <source>
        <dbReference type="ARBA" id="ARBA00023295"/>
    </source>
</evidence>
<dbReference type="RefSeq" id="WP_002538673.1">
    <property type="nucleotide sequence ID" value="NZ_ANFM02000018.1"/>
</dbReference>
<dbReference type="FunFam" id="3.90.400.10:FF:000002">
    <property type="entry name" value="Sucrose isomerase"/>
    <property type="match status" value="1"/>
</dbReference>
<sequence length="554" mass="64320">MSKTNEWWRSATIYQIYPKSFCDTTGSGSGDIKGIISKLDYLCYLGIDAIWITPIYQSPQIDNGYDVSDFYTISPEYGTMDDFDDLLAQAHSRGLRVIMDMVFNHTSTAHPWFQSALESKDNPYRDFYIWRDPVNGQPPNNWQSKFGDSAWELDAHSGQYYLHLFAKEQADLNWENPAVRQNIKNIMQFWAEKGVDGFRLDVINLISKQQDFPDDNEGDGRRFYTDGPKVHKYLQEMNKAIFQRYGVVTVGEMSSTSLEHCRQYSSLSGKELSMVFNFHHLKVDYPCGEKWQLEPFDFLQMKKIFRDWQQGLFNQGWNALFWCNHDQPRIVSRFGCDKKFRVESAKMLATAIHLMQGTPYIYQGEELGMTNPNFQNIDDYRDVESLNAYHMLIAKGLPKEEVLTILSAKSRDNSRTPMHWNDSKNAGFTTGTPWINCASNSVEINAKQSIEDNKSVFYHYRDLIRLRKSISIITDGDYEDLLPYHLDIFCYRRKNDKNEMVVLNNFRPYHVTLDNFGISLSGGDVLIQNYKDFVNIESVSSLTLRPFESVAILF</sequence>